<evidence type="ECO:0000313" key="1">
    <source>
        <dbReference type="EMBL" id="CAB1128202.1"/>
    </source>
</evidence>
<dbReference type="InterPro" id="IPR015867">
    <property type="entry name" value="N-reg_PII/ATP_PRibTrfase_C"/>
</dbReference>
<reference evidence="1 2" key="1">
    <citation type="submission" date="2020-02" db="EMBL/GenBank/DDBJ databases">
        <authorList>
            <person name="Hogendoorn C."/>
        </authorList>
    </citation>
    <scope>NUCLEOTIDE SEQUENCE [LARGE SCALE GENOMIC DNA]</scope>
    <source>
        <strain evidence="1">R501</strain>
    </source>
</reference>
<dbReference type="PANTHER" id="PTHR41774">
    <property type="match status" value="1"/>
</dbReference>
<keyword evidence="2" id="KW-1185">Reference proteome</keyword>
<organism evidence="1 2">
    <name type="scientific">Candidatus Hydrogenisulfobacillus filiaventi</name>
    <dbReference type="NCBI Taxonomy" id="2707344"/>
    <lineage>
        <taxon>Bacteria</taxon>
        <taxon>Bacillati</taxon>
        <taxon>Bacillota</taxon>
        <taxon>Clostridia</taxon>
        <taxon>Eubacteriales</taxon>
        <taxon>Clostridiales Family XVII. Incertae Sedis</taxon>
        <taxon>Candidatus Hydrogenisulfobacillus</taxon>
    </lineage>
</organism>
<sequence length="277" mass="28670">MAGLRDRLWAAGFPDLVEGAGLDQAEDGVVRAVAVAGEDQPGLLALWGPPPPRGAVLGPAGRARALAAARAGTPAGPPLRVRPYRKLVTYVPAGYLEAVRQALGDAGAGHIGLYSHCTFAARGQGTFLPLAGANPFLGAVGRLEEADEWRLETLVPAWLADRVEAALLAAHPYEEVAYDWFELANEVRYPRALADGEGGWWTACLDPELAAAAVAAGARAVVCEHYAPEARWALARAGIPCRVEAPGAILLPGLERLVAQAAPGAGGGGRSRDGAGD</sequence>
<dbReference type="PANTHER" id="PTHR41774:SF1">
    <property type="entry name" value="NGG1P INTERACTING FACTOR NIF3"/>
    <property type="match status" value="1"/>
</dbReference>
<name>A0A6F8ZFG3_9FIRM</name>
<dbReference type="AlphaFoldDB" id="A0A6F8ZFG3"/>
<dbReference type="InterPro" id="IPR036069">
    <property type="entry name" value="DUF34/NIF3_sf"/>
</dbReference>
<evidence type="ECO:0000313" key="2">
    <source>
        <dbReference type="Proteomes" id="UP000503399"/>
    </source>
</evidence>
<proteinExistence type="predicted"/>
<dbReference type="Proteomes" id="UP000503399">
    <property type="component" value="Chromosome"/>
</dbReference>
<gene>
    <name evidence="1" type="ORF">R50_0696</name>
</gene>
<dbReference type="KEGG" id="hfv:R50_0696"/>
<dbReference type="Gene3D" id="3.30.70.120">
    <property type="match status" value="1"/>
</dbReference>
<dbReference type="FunFam" id="3.30.70.120:FF:000006">
    <property type="entry name" value="GTP cyclohydrolase 1 type 2 homolog"/>
    <property type="match status" value="1"/>
</dbReference>
<protein>
    <submittedName>
        <fullName evidence="1">Uncharacterized protein</fullName>
    </submittedName>
</protein>
<dbReference type="EMBL" id="LR778114">
    <property type="protein sequence ID" value="CAB1128202.1"/>
    <property type="molecule type" value="Genomic_DNA"/>
</dbReference>
<accession>A0A6F8ZFG3</accession>
<dbReference type="SUPFAM" id="SSF102705">
    <property type="entry name" value="NIF3 (NGG1p interacting factor 3)-like"/>
    <property type="match status" value="1"/>
</dbReference>